<dbReference type="OrthoDB" id="9789605at2"/>
<dbReference type="RefSeq" id="WP_140594289.1">
    <property type="nucleotide sequence ID" value="NZ_VFWZ01000004.1"/>
</dbReference>
<keyword evidence="3" id="KW-1185">Reference proteome</keyword>
<organism evidence="2 3">
    <name type="scientific">Aquimarina algicola</name>
    <dbReference type="NCBI Taxonomy" id="2589995"/>
    <lineage>
        <taxon>Bacteria</taxon>
        <taxon>Pseudomonadati</taxon>
        <taxon>Bacteroidota</taxon>
        <taxon>Flavobacteriia</taxon>
        <taxon>Flavobacteriales</taxon>
        <taxon>Flavobacteriaceae</taxon>
        <taxon>Aquimarina</taxon>
    </lineage>
</organism>
<proteinExistence type="predicted"/>
<sequence length="130" mass="14963">MKYTISTTTLPNPSALQYLFSQTTWAKNRNEDDIKQLLSQTKVYVVIKDKQQLIGFGRAISDGIYRAMLDDIVVDQEYQKQGLGKLIVTELLDQLKDVETIFLNTKPELEGFYNKYNFTISKALTMSLKK</sequence>
<name>A0A504JBI9_9FLAO</name>
<dbReference type="InterPro" id="IPR000182">
    <property type="entry name" value="GNAT_dom"/>
</dbReference>
<dbReference type="Pfam" id="PF13673">
    <property type="entry name" value="Acetyltransf_10"/>
    <property type="match status" value="1"/>
</dbReference>
<comment type="caution">
    <text evidence="2">The sequence shown here is derived from an EMBL/GenBank/DDBJ whole genome shotgun (WGS) entry which is preliminary data.</text>
</comment>
<evidence type="ECO:0000313" key="3">
    <source>
        <dbReference type="Proteomes" id="UP000315540"/>
    </source>
</evidence>
<dbReference type="CDD" id="cd04301">
    <property type="entry name" value="NAT_SF"/>
    <property type="match status" value="1"/>
</dbReference>
<dbReference type="InterPro" id="IPR053144">
    <property type="entry name" value="Acetyltransferase_Butenolide"/>
</dbReference>
<keyword evidence="2" id="KW-0808">Transferase</keyword>
<dbReference type="InterPro" id="IPR016181">
    <property type="entry name" value="Acyl_CoA_acyltransferase"/>
</dbReference>
<dbReference type="GO" id="GO:0016747">
    <property type="term" value="F:acyltransferase activity, transferring groups other than amino-acyl groups"/>
    <property type="evidence" value="ECO:0007669"/>
    <property type="project" value="InterPro"/>
</dbReference>
<reference evidence="2 3" key="1">
    <citation type="submission" date="2019-06" db="EMBL/GenBank/DDBJ databases">
        <authorList>
            <person name="Meng X."/>
        </authorList>
    </citation>
    <scope>NUCLEOTIDE SEQUENCE [LARGE SCALE GENOMIC DNA]</scope>
    <source>
        <strain evidence="2 3">M625</strain>
    </source>
</reference>
<accession>A0A504JBI9</accession>
<protein>
    <submittedName>
        <fullName evidence="2">GNAT family N-acetyltransferase</fullName>
    </submittedName>
</protein>
<dbReference type="Gene3D" id="3.40.630.30">
    <property type="match status" value="1"/>
</dbReference>
<dbReference type="SUPFAM" id="SSF55729">
    <property type="entry name" value="Acyl-CoA N-acyltransferases (Nat)"/>
    <property type="match status" value="1"/>
</dbReference>
<gene>
    <name evidence="2" type="ORF">FHK87_14460</name>
</gene>
<dbReference type="PANTHER" id="PTHR43233:SF1">
    <property type="entry name" value="FAMILY N-ACETYLTRANSFERASE, PUTATIVE (AFU_ORTHOLOGUE AFUA_6G03350)-RELATED"/>
    <property type="match status" value="1"/>
</dbReference>
<dbReference type="PROSITE" id="PS51186">
    <property type="entry name" value="GNAT"/>
    <property type="match status" value="1"/>
</dbReference>
<evidence type="ECO:0000259" key="1">
    <source>
        <dbReference type="PROSITE" id="PS51186"/>
    </source>
</evidence>
<evidence type="ECO:0000313" key="2">
    <source>
        <dbReference type="EMBL" id="TPN85228.1"/>
    </source>
</evidence>
<dbReference type="AlphaFoldDB" id="A0A504JBI9"/>
<feature type="domain" description="N-acetyltransferase" evidence="1">
    <location>
        <begin position="3"/>
        <end position="130"/>
    </location>
</feature>
<dbReference type="EMBL" id="VFWZ01000004">
    <property type="protein sequence ID" value="TPN85228.1"/>
    <property type="molecule type" value="Genomic_DNA"/>
</dbReference>
<dbReference type="Proteomes" id="UP000315540">
    <property type="component" value="Unassembled WGS sequence"/>
</dbReference>
<dbReference type="PANTHER" id="PTHR43233">
    <property type="entry name" value="FAMILY N-ACETYLTRANSFERASE, PUTATIVE (AFU_ORTHOLOGUE AFUA_6G03350)-RELATED"/>
    <property type="match status" value="1"/>
</dbReference>